<feature type="transmembrane region" description="Helical" evidence="1">
    <location>
        <begin position="20"/>
        <end position="38"/>
    </location>
</feature>
<keyword evidence="1" id="KW-1133">Transmembrane helix</keyword>
<proteinExistence type="predicted"/>
<dbReference type="EMBL" id="CP053746">
    <property type="protein sequence ID" value="QKF51211.1"/>
    <property type="molecule type" value="Genomic_DNA"/>
</dbReference>
<dbReference type="InterPro" id="IPR025746">
    <property type="entry name" value="PilX_N_dom"/>
</dbReference>
<evidence type="ECO:0000313" key="3">
    <source>
        <dbReference type="EMBL" id="QKF51211.1"/>
    </source>
</evidence>
<name>A0A6M8MNC2_9PSED</name>
<reference evidence="4" key="1">
    <citation type="submission" date="2019-12" db="EMBL/GenBank/DDBJ databases">
        <title>Endophytic bacteria associated with Panax ginseng seedlings.</title>
        <authorList>
            <person name="Park J.M."/>
            <person name="Shin R."/>
            <person name="Jo S.H."/>
        </authorList>
    </citation>
    <scope>NUCLEOTIDE SEQUENCE [LARGE SCALE GENOMIC DNA]</scope>
    <source>
        <strain evidence="4">PgKB30</strain>
    </source>
</reference>
<evidence type="ECO:0000259" key="2">
    <source>
        <dbReference type="Pfam" id="PF14341"/>
    </source>
</evidence>
<evidence type="ECO:0000256" key="1">
    <source>
        <dbReference type="SAM" id="Phobius"/>
    </source>
</evidence>
<protein>
    <recommendedName>
        <fullName evidence="2">Type 4 fimbrial biogenesis protein PilX N-terminal domain-containing protein</fullName>
    </recommendedName>
</protein>
<dbReference type="KEGG" id="pgg:FX982_02159"/>
<dbReference type="Proteomes" id="UP000501989">
    <property type="component" value="Chromosome"/>
</dbReference>
<dbReference type="Pfam" id="PF14341">
    <property type="entry name" value="PilX_N"/>
    <property type="match status" value="1"/>
</dbReference>
<keyword evidence="1" id="KW-0812">Transmembrane</keyword>
<evidence type="ECO:0000313" key="4">
    <source>
        <dbReference type="Proteomes" id="UP000501989"/>
    </source>
</evidence>
<gene>
    <name evidence="3" type="ORF">FX982_02159</name>
</gene>
<feature type="domain" description="Type 4 fimbrial biogenesis protein PilX N-terminal" evidence="2">
    <location>
        <begin position="20"/>
        <end position="70"/>
    </location>
</feature>
<keyword evidence="4" id="KW-1185">Reference proteome</keyword>
<keyword evidence="1" id="KW-0472">Membrane</keyword>
<accession>A0A6M8MNC2</accession>
<sequence>MSLPPSVIGWDEGMNVSAQRGAVLIVSLVFLLLLTLLATSSMQNATLQEKVAGTLKRRDASFQAAETALRIAEAKIVAPGFSLQGCSSPAKCLPPPEALTLSNSGAGGSSGVDWVATRGGFYGIQHVGQTDQPAGGADGQFWTLYRVTAIGIEGDSRTVLESIHTQERRVMWRQRQ</sequence>
<organism evidence="3 4">
    <name type="scientific">Pseudomonas graminis</name>
    <dbReference type="NCBI Taxonomy" id="158627"/>
    <lineage>
        <taxon>Bacteria</taxon>
        <taxon>Pseudomonadati</taxon>
        <taxon>Pseudomonadota</taxon>
        <taxon>Gammaproteobacteria</taxon>
        <taxon>Pseudomonadales</taxon>
        <taxon>Pseudomonadaceae</taxon>
        <taxon>Pseudomonas</taxon>
    </lineage>
</organism>
<dbReference type="AlphaFoldDB" id="A0A6M8MNC2"/>